<evidence type="ECO:0000256" key="1">
    <source>
        <dbReference type="SAM" id="Coils"/>
    </source>
</evidence>
<accession>A0A9P1I8T0</accession>
<evidence type="ECO:0000313" key="2">
    <source>
        <dbReference type="EMBL" id="CAI5441557.1"/>
    </source>
</evidence>
<dbReference type="Proteomes" id="UP001152747">
    <property type="component" value="Unassembled WGS sequence"/>
</dbReference>
<reference evidence="2" key="1">
    <citation type="submission" date="2022-11" db="EMBL/GenBank/DDBJ databases">
        <authorList>
            <person name="Kikuchi T."/>
        </authorList>
    </citation>
    <scope>NUCLEOTIDE SEQUENCE</scope>
    <source>
        <strain evidence="2">PS1010</strain>
    </source>
</reference>
<sequence length="176" mass="21168">MEREYEKRLENNEEKFAKQIVDFERICRKKDEEIEGLHNQLERFEGIQIALEQSEKNQLIDQEHRERLEIEVKMLYKKMDELGEEKTQYCAKLKNERDSLEQSVTHLKKQLETTPDSLAEVTKLRKTLKDMERKSAKEKEKYQRALSEMKTALTIIEKQQRSTQNKIRENFGNVTF</sequence>
<feature type="coiled-coil region" evidence="1">
    <location>
        <begin position="65"/>
        <end position="159"/>
    </location>
</feature>
<gene>
    <name evidence="2" type="ORF">CAMP_LOCUS4194</name>
</gene>
<proteinExistence type="predicted"/>
<dbReference type="OrthoDB" id="5860291at2759"/>
<dbReference type="EMBL" id="CANHGI010000002">
    <property type="protein sequence ID" value="CAI5441557.1"/>
    <property type="molecule type" value="Genomic_DNA"/>
</dbReference>
<keyword evidence="1" id="KW-0175">Coiled coil</keyword>
<organism evidence="2 3">
    <name type="scientific">Caenorhabditis angaria</name>
    <dbReference type="NCBI Taxonomy" id="860376"/>
    <lineage>
        <taxon>Eukaryota</taxon>
        <taxon>Metazoa</taxon>
        <taxon>Ecdysozoa</taxon>
        <taxon>Nematoda</taxon>
        <taxon>Chromadorea</taxon>
        <taxon>Rhabditida</taxon>
        <taxon>Rhabditina</taxon>
        <taxon>Rhabditomorpha</taxon>
        <taxon>Rhabditoidea</taxon>
        <taxon>Rhabditidae</taxon>
        <taxon>Peloderinae</taxon>
        <taxon>Caenorhabditis</taxon>
    </lineage>
</organism>
<protein>
    <submittedName>
        <fullName evidence="2">Uncharacterized protein</fullName>
    </submittedName>
</protein>
<dbReference type="AlphaFoldDB" id="A0A9P1I8T0"/>
<comment type="caution">
    <text evidence="2">The sequence shown here is derived from an EMBL/GenBank/DDBJ whole genome shotgun (WGS) entry which is preliminary data.</text>
</comment>
<name>A0A9P1I8T0_9PELO</name>
<evidence type="ECO:0000313" key="3">
    <source>
        <dbReference type="Proteomes" id="UP001152747"/>
    </source>
</evidence>
<keyword evidence="3" id="KW-1185">Reference proteome</keyword>